<feature type="domain" description="Vps16 N-terminal" evidence="4">
    <location>
        <begin position="347"/>
        <end position="457"/>
    </location>
</feature>
<dbReference type="PANTHER" id="PTHR12811">
    <property type="entry name" value="VACUOLAR PROTEIN SORTING VPS16"/>
    <property type="match status" value="1"/>
</dbReference>
<evidence type="ECO:0000256" key="2">
    <source>
        <dbReference type="PIRNR" id="PIRNR007949"/>
    </source>
</evidence>
<protein>
    <recommendedName>
        <fullName evidence="2">Probable vacuolar protein sorting-associated protein 16 homolog</fullName>
    </recommendedName>
</protein>
<comment type="similarity">
    <text evidence="1 2">Belongs to the VPS16 family.</text>
</comment>
<evidence type="ECO:0000313" key="6">
    <source>
        <dbReference type="Proteomes" id="UP000195602"/>
    </source>
</evidence>
<dbReference type="GO" id="GO:0016197">
    <property type="term" value="P:endosomal transport"/>
    <property type="evidence" value="ECO:0007669"/>
    <property type="project" value="TreeGrafter"/>
</dbReference>
<sequence length="939" mass="107117">MLTNPSLGWQKLQNVYYSIKTCYDSVQWPIDNLYSNFRVAVSTHTTLLALAAKGSSYPHVIDIYTLSGNKVWSLVYNSSPSDHIVDFCFYNEQLLVILANRKYRLYTDFQGSFNEYSYTDDLVKLNSESESGDSDAPKYVITNLETNQTEEPFSVIEAQNWGRFLVLRYRNRITVSDLHSFTNYDIQFPSGLNQSKIHTMALVSITDSKFECLLSYDTTVFLVSVDLLEEAYSFVDQGLTDGPFSLVAASPDGAIIALHNQTRSRIFVITKTFDRILLEYDTSNESSAPYMMEWAGNDAIILSLRDEIKLIGPGQKSISFFYDIIEQDDFDIGAILNESTDNDLSFTIPVIKSEKDGLKIITGNKVEFLSRIPECCINLHLMGSSHPSSILLDCIDKLALQPSKAYTNISFLNTENSLSAAMDGCLQAALHEFSPAWQKKILKAVSFGKIYEEKYFDSDKYLRVLDTVKVLNQIRSPEIGLFLTNAEIEQMGWNTIVEMLVNRSQYLLALKIVDLLSLEDSRSLVYVHWCCSKIKKELNMSDINLFKIISKKLMSSHNQNRANPNRNIISVSEISKVAYEEGRSDLCKLLINLEPSTIRRVNQLLQIEEIELAMIKCFQSSEFDLCRLILMYLKDKLSIAQFFQVLNQNEQKSIVKDISLEEFSEDEQISALFQENLFINGDLIGNFWEQNIGKYSPKSLDAFLKHQNKTLARNEVKLKNYLQESSISQGESFEKLYQTQKTKLSSLLGNRKFSKQLHLELEVLELKKKLSETYQQSFFERKSVAEIIIKLIEMHQLKPVSKIVKDFKFSQEKYWNLVLEVYCKAGDFDSLHRFITASNPNPSASLKSPIGFEVIAETCLVYGAPRKLISSYIEQCTESHYLKRIDLYLQNGDYSPAAEEAFKNKDGDALVKIRKTAQSHNDDSLELIAGYLSRLGYGG</sequence>
<dbReference type="InterPro" id="IPR038132">
    <property type="entry name" value="Vps16_C_sf"/>
</dbReference>
<evidence type="ECO:0000259" key="3">
    <source>
        <dbReference type="Pfam" id="PF04840"/>
    </source>
</evidence>
<feature type="domain" description="Vps16 N-terminal" evidence="4">
    <location>
        <begin position="245"/>
        <end position="324"/>
    </location>
</feature>
<feature type="domain" description="Vps16 C-terminal" evidence="3">
    <location>
        <begin position="700"/>
        <end position="925"/>
    </location>
</feature>
<comment type="function">
    <text evidence="2">Essential for vacuolar protein sorting. Required for vacuole biogenesis, stability and to maintain vacuole morphology.</text>
</comment>
<feature type="domain" description="Vps16 C-terminal" evidence="3">
    <location>
        <begin position="569"/>
        <end position="649"/>
    </location>
</feature>
<dbReference type="InterPro" id="IPR016534">
    <property type="entry name" value="VPS16"/>
</dbReference>
<proteinExistence type="inferred from homology"/>
<dbReference type="PIRSF" id="PIRSF007949">
    <property type="entry name" value="VPS16"/>
    <property type="match status" value="1"/>
</dbReference>
<dbReference type="GO" id="GO:0006886">
    <property type="term" value="P:intracellular protein transport"/>
    <property type="evidence" value="ECO:0007669"/>
    <property type="project" value="InterPro"/>
</dbReference>
<evidence type="ECO:0000256" key="1">
    <source>
        <dbReference type="ARBA" id="ARBA00009250"/>
    </source>
</evidence>
<organism evidence="5 6">
    <name type="scientific">Clavispora lusitaniae</name>
    <name type="common">Candida lusitaniae</name>
    <dbReference type="NCBI Taxonomy" id="36911"/>
    <lineage>
        <taxon>Eukaryota</taxon>
        <taxon>Fungi</taxon>
        <taxon>Dikarya</taxon>
        <taxon>Ascomycota</taxon>
        <taxon>Saccharomycotina</taxon>
        <taxon>Pichiomycetes</taxon>
        <taxon>Metschnikowiaceae</taxon>
        <taxon>Clavispora</taxon>
    </lineage>
</organism>
<comment type="caution">
    <text evidence="5">The sequence shown here is derived from an EMBL/GenBank/DDBJ whole genome shotgun (WGS) entry which is preliminary data.</text>
</comment>
<keyword evidence="2" id="KW-0653">Protein transport</keyword>
<dbReference type="InterPro" id="IPR006926">
    <property type="entry name" value="Vps16_N"/>
</dbReference>
<evidence type="ECO:0000259" key="4">
    <source>
        <dbReference type="Pfam" id="PF04841"/>
    </source>
</evidence>
<dbReference type="PANTHER" id="PTHR12811:SF0">
    <property type="entry name" value="VACUOLAR PROTEIN SORTING-ASSOCIATED PROTEIN 16 HOMOLOG"/>
    <property type="match status" value="1"/>
</dbReference>
<dbReference type="GO" id="GO:0005768">
    <property type="term" value="C:endosome"/>
    <property type="evidence" value="ECO:0007669"/>
    <property type="project" value="TreeGrafter"/>
</dbReference>
<dbReference type="KEGG" id="clus:A9F13_06g02222"/>
<dbReference type="Pfam" id="PF04841">
    <property type="entry name" value="Vps16_N"/>
    <property type="match status" value="3"/>
</dbReference>
<keyword evidence="2" id="KW-0813">Transport</keyword>
<dbReference type="InterPro" id="IPR006925">
    <property type="entry name" value="Vps16_C"/>
</dbReference>
<dbReference type="EMBL" id="LYUB02000006">
    <property type="protein sequence ID" value="OVF09080.1"/>
    <property type="molecule type" value="Genomic_DNA"/>
</dbReference>
<dbReference type="AlphaFoldDB" id="A0AA91T2H8"/>
<gene>
    <name evidence="5" type="ORF">A9F13_06g02222</name>
</gene>
<dbReference type="Gene3D" id="1.10.150.780">
    <property type="entry name" value="Vps16, C-terminal region"/>
    <property type="match status" value="1"/>
</dbReference>
<reference evidence="5 6" key="1">
    <citation type="submission" date="2017-04" db="EMBL/GenBank/DDBJ databases">
        <title>Draft genome of the yeast Clavispora lusitaniae type strain CBS 6936.</title>
        <authorList>
            <person name="Durrens P."/>
            <person name="Klopp C."/>
            <person name="Biteau N."/>
            <person name="Fitton-Ouhabi V."/>
            <person name="Dementhon K."/>
            <person name="Accoceberry I."/>
            <person name="Sherman D.J."/>
            <person name="Noel T."/>
        </authorList>
    </citation>
    <scope>NUCLEOTIDE SEQUENCE [LARGE SCALE GENOMIC DNA]</scope>
    <source>
        <strain evidence="5 6">CBS 6936</strain>
    </source>
</reference>
<dbReference type="GO" id="GO:0042144">
    <property type="term" value="P:vacuole fusion, non-autophagic"/>
    <property type="evidence" value="ECO:0007669"/>
    <property type="project" value="TreeGrafter"/>
</dbReference>
<evidence type="ECO:0000313" key="5">
    <source>
        <dbReference type="EMBL" id="OVF09080.1"/>
    </source>
</evidence>
<dbReference type="GO" id="GO:0003779">
    <property type="term" value="F:actin binding"/>
    <property type="evidence" value="ECO:0007669"/>
    <property type="project" value="TreeGrafter"/>
</dbReference>
<dbReference type="GO" id="GO:0030897">
    <property type="term" value="C:HOPS complex"/>
    <property type="evidence" value="ECO:0007669"/>
    <property type="project" value="TreeGrafter"/>
</dbReference>
<accession>A0AA91T2H8</accession>
<dbReference type="Pfam" id="PF04840">
    <property type="entry name" value="Vps16_C"/>
    <property type="match status" value="2"/>
</dbReference>
<name>A0AA91T2H8_CLALS</name>
<feature type="domain" description="Vps16 N-terminal" evidence="4">
    <location>
        <begin position="5"/>
        <end position="121"/>
    </location>
</feature>
<dbReference type="Proteomes" id="UP000195602">
    <property type="component" value="Unassembled WGS sequence"/>
</dbReference>